<evidence type="ECO:0000313" key="2">
    <source>
        <dbReference type="EMBL" id="KAE8307468.1"/>
    </source>
</evidence>
<evidence type="ECO:0000313" key="3">
    <source>
        <dbReference type="Proteomes" id="UP000325433"/>
    </source>
</evidence>
<gene>
    <name evidence="2" type="ORF">BDV41DRAFT_49730</name>
</gene>
<organism evidence="2 3">
    <name type="scientific">Aspergillus transmontanensis</name>
    <dbReference type="NCBI Taxonomy" id="1034304"/>
    <lineage>
        <taxon>Eukaryota</taxon>
        <taxon>Fungi</taxon>
        <taxon>Dikarya</taxon>
        <taxon>Ascomycota</taxon>
        <taxon>Pezizomycotina</taxon>
        <taxon>Eurotiomycetes</taxon>
        <taxon>Eurotiomycetidae</taxon>
        <taxon>Eurotiales</taxon>
        <taxon>Aspergillaceae</taxon>
        <taxon>Aspergillus</taxon>
        <taxon>Aspergillus subgen. Circumdati</taxon>
    </lineage>
</organism>
<sequence length="94" mass="10997">MYRMFVRMYMSPWTVHLVTLGVTKGLPKHSHLIMKKRPLDEKNKKKSAKISDSLSDWILAPFFFVLFSRYMVASIPLFTHLPGARYYNYVGSLP</sequence>
<keyword evidence="1" id="KW-0472">Membrane</keyword>
<keyword evidence="1" id="KW-1133">Transmembrane helix</keyword>
<dbReference type="EMBL" id="ML738406">
    <property type="protein sequence ID" value="KAE8307468.1"/>
    <property type="molecule type" value="Genomic_DNA"/>
</dbReference>
<evidence type="ECO:0000256" key="1">
    <source>
        <dbReference type="SAM" id="Phobius"/>
    </source>
</evidence>
<reference evidence="3" key="1">
    <citation type="submission" date="2019-04" db="EMBL/GenBank/DDBJ databases">
        <title>Friends and foes A comparative genomics studyof 23 Aspergillus species from section Flavi.</title>
        <authorList>
            <consortium name="DOE Joint Genome Institute"/>
            <person name="Kjaerbolling I."/>
            <person name="Vesth T."/>
            <person name="Frisvad J.C."/>
            <person name="Nybo J.L."/>
            <person name="Theobald S."/>
            <person name="Kildgaard S."/>
            <person name="Isbrandt T."/>
            <person name="Kuo A."/>
            <person name="Sato A."/>
            <person name="Lyhne E.K."/>
            <person name="Kogle M.E."/>
            <person name="Wiebenga A."/>
            <person name="Kun R.S."/>
            <person name="Lubbers R.J."/>
            <person name="Makela M.R."/>
            <person name="Barry K."/>
            <person name="Chovatia M."/>
            <person name="Clum A."/>
            <person name="Daum C."/>
            <person name="Haridas S."/>
            <person name="He G."/>
            <person name="LaButti K."/>
            <person name="Lipzen A."/>
            <person name="Mondo S."/>
            <person name="Riley R."/>
            <person name="Salamov A."/>
            <person name="Simmons B.A."/>
            <person name="Magnuson J.K."/>
            <person name="Henrissat B."/>
            <person name="Mortensen U.H."/>
            <person name="Larsen T.O."/>
            <person name="Devries R.P."/>
            <person name="Grigoriev I.V."/>
            <person name="Machida M."/>
            <person name="Baker S.E."/>
            <person name="Andersen M.R."/>
        </authorList>
    </citation>
    <scope>NUCLEOTIDE SEQUENCE [LARGE SCALE GENOMIC DNA]</scope>
    <source>
        <strain evidence="3">CBS 130015</strain>
    </source>
</reference>
<keyword evidence="1" id="KW-0812">Transmembrane</keyword>
<keyword evidence="3" id="KW-1185">Reference proteome</keyword>
<dbReference type="Proteomes" id="UP000325433">
    <property type="component" value="Unassembled WGS sequence"/>
</dbReference>
<protein>
    <submittedName>
        <fullName evidence="2">Uncharacterized protein</fullName>
    </submittedName>
</protein>
<dbReference type="AlphaFoldDB" id="A0A5N6VGR6"/>
<proteinExistence type="predicted"/>
<feature type="transmembrane region" description="Helical" evidence="1">
    <location>
        <begin position="57"/>
        <end position="78"/>
    </location>
</feature>
<accession>A0A5N6VGR6</accession>
<name>A0A5N6VGR6_9EURO</name>